<evidence type="ECO:0000313" key="2">
    <source>
        <dbReference type="Proteomes" id="UP000308600"/>
    </source>
</evidence>
<dbReference type="EMBL" id="ML208301">
    <property type="protein sequence ID" value="TFK71222.1"/>
    <property type="molecule type" value="Genomic_DNA"/>
</dbReference>
<reference evidence="1 2" key="1">
    <citation type="journal article" date="2019" name="Nat. Ecol. Evol.">
        <title>Megaphylogeny resolves global patterns of mushroom evolution.</title>
        <authorList>
            <person name="Varga T."/>
            <person name="Krizsan K."/>
            <person name="Foldi C."/>
            <person name="Dima B."/>
            <person name="Sanchez-Garcia M."/>
            <person name="Sanchez-Ramirez S."/>
            <person name="Szollosi G.J."/>
            <person name="Szarkandi J.G."/>
            <person name="Papp V."/>
            <person name="Albert L."/>
            <person name="Andreopoulos W."/>
            <person name="Angelini C."/>
            <person name="Antonin V."/>
            <person name="Barry K.W."/>
            <person name="Bougher N.L."/>
            <person name="Buchanan P."/>
            <person name="Buyck B."/>
            <person name="Bense V."/>
            <person name="Catcheside P."/>
            <person name="Chovatia M."/>
            <person name="Cooper J."/>
            <person name="Damon W."/>
            <person name="Desjardin D."/>
            <person name="Finy P."/>
            <person name="Geml J."/>
            <person name="Haridas S."/>
            <person name="Hughes K."/>
            <person name="Justo A."/>
            <person name="Karasinski D."/>
            <person name="Kautmanova I."/>
            <person name="Kiss B."/>
            <person name="Kocsube S."/>
            <person name="Kotiranta H."/>
            <person name="LaButti K.M."/>
            <person name="Lechner B.E."/>
            <person name="Liimatainen K."/>
            <person name="Lipzen A."/>
            <person name="Lukacs Z."/>
            <person name="Mihaltcheva S."/>
            <person name="Morgado L.N."/>
            <person name="Niskanen T."/>
            <person name="Noordeloos M.E."/>
            <person name="Ohm R.A."/>
            <person name="Ortiz-Santana B."/>
            <person name="Ovrebo C."/>
            <person name="Racz N."/>
            <person name="Riley R."/>
            <person name="Savchenko A."/>
            <person name="Shiryaev A."/>
            <person name="Soop K."/>
            <person name="Spirin V."/>
            <person name="Szebenyi C."/>
            <person name="Tomsovsky M."/>
            <person name="Tulloss R.E."/>
            <person name="Uehling J."/>
            <person name="Grigoriev I.V."/>
            <person name="Vagvolgyi C."/>
            <person name="Papp T."/>
            <person name="Martin F.M."/>
            <person name="Miettinen O."/>
            <person name="Hibbett D.S."/>
            <person name="Nagy L.G."/>
        </authorList>
    </citation>
    <scope>NUCLEOTIDE SEQUENCE [LARGE SCALE GENOMIC DNA]</scope>
    <source>
        <strain evidence="1 2">NL-1719</strain>
    </source>
</reference>
<keyword evidence="2" id="KW-1185">Reference proteome</keyword>
<accession>A0ACD3B018</accession>
<proteinExistence type="predicted"/>
<sequence>MFNMPTTLVIESGLLLVPRLFLIFACRKYIFRTLYPDLQAVSSDTNGGSPGHNLGDLTPPIGASPTTNSFPLDTLPTPSTAASSSKNRSGTGRTVPLHARVSRDCFAVCFSECCMQFILLVMQALDVFSPETRLLNWKGSIWVLMGMILVVIPLCVSLLVFVGGRSQKSGTYLWSRILISSIPVFVFLFAFAQVPLPESLGMYGALTTTMSRLVVLGTIILGLLSGFGAVSNSWDFLPGLSHSKPEPTDHDISTAEHSLTSIRNDLRRRHAEFDRSTGTPAQGTWFTRTFRRSNIAQKELQGLEALEYQMSRNIEAMKQQRQRAKFAGTFRGRLYNFCGRLFAYYCIVRVFSSLANVVIPLGLRSSSPQKRQTYPDLLTDIIATLLTLAAKPSDLPGVGVGTERELKEVVAVYVRQISLVLVGVIILTSLRLVLRGVTRALRVTSRNLAASLMLLLLAQLMGMYLLSTIVQLRVSFPPPSPNSIISPPSLSSGDTTTTESDSITATAAVVIASSVAGALTDSPTTPTNLFSTIPEYEVFGSLFDGSFLLSAFLFGALRWGAEKVNGADYSVV</sequence>
<gene>
    <name evidence="1" type="ORF">BDN72DRAFT_958254</name>
</gene>
<organism evidence="1 2">
    <name type="scientific">Pluteus cervinus</name>
    <dbReference type="NCBI Taxonomy" id="181527"/>
    <lineage>
        <taxon>Eukaryota</taxon>
        <taxon>Fungi</taxon>
        <taxon>Dikarya</taxon>
        <taxon>Basidiomycota</taxon>
        <taxon>Agaricomycotina</taxon>
        <taxon>Agaricomycetes</taxon>
        <taxon>Agaricomycetidae</taxon>
        <taxon>Agaricales</taxon>
        <taxon>Pluteineae</taxon>
        <taxon>Pluteaceae</taxon>
        <taxon>Pluteus</taxon>
    </lineage>
</organism>
<dbReference type="Proteomes" id="UP000308600">
    <property type="component" value="Unassembled WGS sequence"/>
</dbReference>
<protein>
    <submittedName>
        <fullName evidence="1">Uncharacterized protein</fullName>
    </submittedName>
</protein>
<name>A0ACD3B018_9AGAR</name>
<evidence type="ECO:0000313" key="1">
    <source>
        <dbReference type="EMBL" id="TFK71222.1"/>
    </source>
</evidence>